<dbReference type="AlphaFoldDB" id="A0A6V8LA72"/>
<evidence type="ECO:0000256" key="1">
    <source>
        <dbReference type="SAM" id="MobiDB-lite"/>
    </source>
</evidence>
<accession>A0A6V8LA72</accession>
<reference evidence="2 3" key="1">
    <citation type="submission" date="2020-03" db="EMBL/GenBank/DDBJ databases">
        <title>Whole genome shotgun sequence of Phytohabitans rumicis NBRC 108638.</title>
        <authorList>
            <person name="Komaki H."/>
            <person name="Tamura T."/>
        </authorList>
    </citation>
    <scope>NUCLEOTIDE SEQUENCE [LARGE SCALE GENOMIC DNA]</scope>
    <source>
        <strain evidence="2 3">NBRC 108638</strain>
    </source>
</reference>
<evidence type="ECO:0000313" key="2">
    <source>
        <dbReference type="EMBL" id="GFJ94103.1"/>
    </source>
</evidence>
<feature type="compositionally biased region" description="Basic residues" evidence="1">
    <location>
        <begin position="100"/>
        <end position="122"/>
    </location>
</feature>
<comment type="caution">
    <text evidence="2">The sequence shown here is derived from an EMBL/GenBank/DDBJ whole genome shotgun (WGS) entry which is preliminary data.</text>
</comment>
<name>A0A6V8LA72_9ACTN</name>
<sequence>MGGEGRTTVTVGWLADRLGTSPAVVRDIIGYAVSVRLFEPVEPPDAADVEVALVVRSREPRRETPPPPMPKPATMPRRHVRPGRPRPAATCGSSSGSPPGRRRRTGIGRHRHRRRPVHRRARAWSGTAAS</sequence>
<organism evidence="2 3">
    <name type="scientific">Phytohabitans rumicis</name>
    <dbReference type="NCBI Taxonomy" id="1076125"/>
    <lineage>
        <taxon>Bacteria</taxon>
        <taxon>Bacillati</taxon>
        <taxon>Actinomycetota</taxon>
        <taxon>Actinomycetes</taxon>
        <taxon>Micromonosporales</taxon>
        <taxon>Micromonosporaceae</taxon>
    </lineage>
</organism>
<dbReference type="Proteomes" id="UP000482960">
    <property type="component" value="Unassembled WGS sequence"/>
</dbReference>
<reference evidence="2 3" key="2">
    <citation type="submission" date="2020-03" db="EMBL/GenBank/DDBJ databases">
        <authorList>
            <person name="Ichikawa N."/>
            <person name="Kimura A."/>
            <person name="Kitahashi Y."/>
            <person name="Uohara A."/>
        </authorList>
    </citation>
    <scope>NUCLEOTIDE SEQUENCE [LARGE SCALE GENOMIC DNA]</scope>
    <source>
        <strain evidence="2 3">NBRC 108638</strain>
    </source>
</reference>
<evidence type="ECO:0000313" key="3">
    <source>
        <dbReference type="Proteomes" id="UP000482960"/>
    </source>
</evidence>
<proteinExistence type="predicted"/>
<dbReference type="EMBL" id="BLPG01000001">
    <property type="protein sequence ID" value="GFJ94103.1"/>
    <property type="molecule type" value="Genomic_DNA"/>
</dbReference>
<gene>
    <name evidence="2" type="ORF">Prum_077450</name>
</gene>
<feature type="region of interest" description="Disordered" evidence="1">
    <location>
        <begin position="56"/>
        <end position="130"/>
    </location>
</feature>
<keyword evidence="3" id="KW-1185">Reference proteome</keyword>
<protein>
    <submittedName>
        <fullName evidence="2">Uncharacterized protein</fullName>
    </submittedName>
</protein>